<feature type="domain" description="Xylanolytic transcriptional activator regulatory" evidence="4">
    <location>
        <begin position="189"/>
        <end position="269"/>
    </location>
</feature>
<name>A0A9W9CJQ5_9PLEO</name>
<proteinExistence type="predicted"/>
<evidence type="ECO:0000313" key="6">
    <source>
        <dbReference type="Proteomes" id="UP001140560"/>
    </source>
</evidence>
<organism evidence="5 6">
    <name type="scientific">Neocucurbitaria cava</name>
    <dbReference type="NCBI Taxonomy" id="798079"/>
    <lineage>
        <taxon>Eukaryota</taxon>
        <taxon>Fungi</taxon>
        <taxon>Dikarya</taxon>
        <taxon>Ascomycota</taxon>
        <taxon>Pezizomycotina</taxon>
        <taxon>Dothideomycetes</taxon>
        <taxon>Pleosporomycetidae</taxon>
        <taxon>Pleosporales</taxon>
        <taxon>Pleosporineae</taxon>
        <taxon>Cucurbitariaceae</taxon>
        <taxon>Neocucurbitaria</taxon>
    </lineage>
</organism>
<dbReference type="AlphaFoldDB" id="A0A9W9CJQ5"/>
<dbReference type="SMART" id="SM00906">
    <property type="entry name" value="Fungal_trans"/>
    <property type="match status" value="1"/>
</dbReference>
<dbReference type="PANTHER" id="PTHR47840:SF1">
    <property type="entry name" value="ZN(II)2CYS6 TRANSCRIPTION FACTOR (EUROFUNG)"/>
    <property type="match status" value="1"/>
</dbReference>
<keyword evidence="3" id="KW-0539">Nucleus</keyword>
<keyword evidence="2" id="KW-0804">Transcription</keyword>
<evidence type="ECO:0000256" key="3">
    <source>
        <dbReference type="ARBA" id="ARBA00023242"/>
    </source>
</evidence>
<evidence type="ECO:0000256" key="2">
    <source>
        <dbReference type="ARBA" id="ARBA00023163"/>
    </source>
</evidence>
<dbReference type="OrthoDB" id="5392779at2759"/>
<dbReference type="Proteomes" id="UP001140560">
    <property type="component" value="Unassembled WGS sequence"/>
</dbReference>
<keyword evidence="6" id="KW-1185">Reference proteome</keyword>
<reference evidence="5" key="1">
    <citation type="submission" date="2022-10" db="EMBL/GenBank/DDBJ databases">
        <title>Tapping the CABI collections for fungal endophytes: first genome assemblies for Collariella, Neodidymelliopsis, Ascochyta clinopodiicola, Didymella pomorum, Didymosphaeria variabile, Neocosmospora piperis and Neocucurbitaria cava.</title>
        <authorList>
            <person name="Hill R."/>
        </authorList>
    </citation>
    <scope>NUCLEOTIDE SEQUENCE</scope>
    <source>
        <strain evidence="5">IMI 356814</strain>
    </source>
</reference>
<dbReference type="GO" id="GO:0003677">
    <property type="term" value="F:DNA binding"/>
    <property type="evidence" value="ECO:0007669"/>
    <property type="project" value="InterPro"/>
</dbReference>
<comment type="caution">
    <text evidence="5">The sequence shown here is derived from an EMBL/GenBank/DDBJ whole genome shotgun (WGS) entry which is preliminary data.</text>
</comment>
<evidence type="ECO:0000256" key="1">
    <source>
        <dbReference type="ARBA" id="ARBA00023015"/>
    </source>
</evidence>
<dbReference type="CDD" id="cd12148">
    <property type="entry name" value="fungal_TF_MHR"/>
    <property type="match status" value="1"/>
</dbReference>
<dbReference type="PANTHER" id="PTHR47840">
    <property type="entry name" value="ZN(II)2CYS6 TRANSCRIPTION FACTOR (EUROFUNG)-RELATED"/>
    <property type="match status" value="1"/>
</dbReference>
<accession>A0A9W9CJQ5</accession>
<dbReference type="InterPro" id="IPR007219">
    <property type="entry name" value="XnlR_reg_dom"/>
</dbReference>
<sequence length="579" mass="64639">MFSKEDWLRSWKVSAWDEIACSAATRLDPVPTPQSSTPSQHVSHLDQYTGVARELVAVWPSKDDLRLIFDLPVRLSTHLHMRPCTSPAAVISEELPSAQSMLQLPPPNSHPVLFARKLLILGSLLQGALSSSHIPETQRQHYEGIMSDAVGTAVRLVTTNDDLITYVEGIECIMMEAMIHNYASRLHQTWRTLRRATTVAQILGLHRNSELPSTRFLDPKTRTDFDAENICFHLVSMDRYTSMVLGLPHSSGLPYASTMVQLAAFQPLERMARLQCNIAARILSRDTEDHTSMHDIDVLLLHAAAEMPHQWWLVPDLDYLRSHEPDPTKTIARFNYQFSHYHLLLRLHLPYLLRSSSHTDHTPSKITALTASREILARFIAFRTWNSGQSYCRGMDFLAFVATIVLCVAHIDSQSIPETPAQCTNIGLILAHSRSSDRAVMERSLEILQVMIGDELALKLCKVMQYLLDIEADAANGIDYRAATTSIDDSAIGEYGGLVDEGSTLQLHIPSFGIISLQQRSAMEASTDRTAVADPFNINNGLGTPLDEEWSQLLSAPEDWTFQSVNSALFGSLCNSSNN</sequence>
<evidence type="ECO:0000313" key="5">
    <source>
        <dbReference type="EMBL" id="KAJ4367258.1"/>
    </source>
</evidence>
<protein>
    <recommendedName>
        <fullName evidence="4">Xylanolytic transcriptional activator regulatory domain-containing protein</fullName>
    </recommendedName>
</protein>
<evidence type="ECO:0000259" key="4">
    <source>
        <dbReference type="SMART" id="SM00906"/>
    </source>
</evidence>
<dbReference type="GO" id="GO:0006351">
    <property type="term" value="P:DNA-templated transcription"/>
    <property type="evidence" value="ECO:0007669"/>
    <property type="project" value="InterPro"/>
</dbReference>
<dbReference type="GO" id="GO:0008270">
    <property type="term" value="F:zinc ion binding"/>
    <property type="evidence" value="ECO:0007669"/>
    <property type="project" value="InterPro"/>
</dbReference>
<dbReference type="EMBL" id="JAPEUY010000012">
    <property type="protein sequence ID" value="KAJ4367258.1"/>
    <property type="molecule type" value="Genomic_DNA"/>
</dbReference>
<keyword evidence="1" id="KW-0805">Transcription regulation</keyword>
<gene>
    <name evidence="5" type="ORF">N0V83_006839</name>
</gene>